<keyword evidence="1" id="KW-0472">Membrane</keyword>
<dbReference type="EMBL" id="JAVFWL010000003">
    <property type="protein sequence ID" value="KAK6745577.1"/>
    <property type="molecule type" value="Genomic_DNA"/>
</dbReference>
<feature type="transmembrane region" description="Helical" evidence="1">
    <location>
        <begin position="171"/>
        <end position="194"/>
    </location>
</feature>
<organism evidence="2 3">
    <name type="scientific">Necator americanus</name>
    <name type="common">Human hookworm</name>
    <dbReference type="NCBI Taxonomy" id="51031"/>
    <lineage>
        <taxon>Eukaryota</taxon>
        <taxon>Metazoa</taxon>
        <taxon>Ecdysozoa</taxon>
        <taxon>Nematoda</taxon>
        <taxon>Chromadorea</taxon>
        <taxon>Rhabditida</taxon>
        <taxon>Rhabditina</taxon>
        <taxon>Rhabditomorpha</taxon>
        <taxon>Strongyloidea</taxon>
        <taxon>Ancylostomatidae</taxon>
        <taxon>Bunostominae</taxon>
        <taxon>Necator</taxon>
    </lineage>
</organism>
<keyword evidence="3" id="KW-1185">Reference proteome</keyword>
<dbReference type="InterPro" id="IPR057591">
    <property type="entry name" value="TMEM126-like"/>
</dbReference>
<feature type="transmembrane region" description="Helical" evidence="1">
    <location>
        <begin position="225"/>
        <end position="245"/>
    </location>
</feature>
<keyword evidence="1" id="KW-1133">Transmembrane helix</keyword>
<gene>
    <name evidence="2" type="primary">Necator_chrIII.g12747</name>
    <name evidence="2" type="ORF">RB195_011980</name>
</gene>
<dbReference type="Proteomes" id="UP001303046">
    <property type="component" value="Unassembled WGS sequence"/>
</dbReference>
<evidence type="ECO:0000256" key="1">
    <source>
        <dbReference type="SAM" id="Phobius"/>
    </source>
</evidence>
<protein>
    <recommendedName>
        <fullName evidence="4">PAN domain protein</fullName>
    </recommendedName>
</protein>
<evidence type="ECO:0000313" key="2">
    <source>
        <dbReference type="EMBL" id="KAK6745577.1"/>
    </source>
</evidence>
<reference evidence="2 3" key="1">
    <citation type="submission" date="2023-08" db="EMBL/GenBank/DDBJ databases">
        <title>A Necator americanus chromosomal reference genome.</title>
        <authorList>
            <person name="Ilik V."/>
            <person name="Petrzelkova K.J."/>
            <person name="Pardy F."/>
            <person name="Fuh T."/>
            <person name="Niatou-Singa F.S."/>
            <person name="Gouil Q."/>
            <person name="Baker L."/>
            <person name="Ritchie M.E."/>
            <person name="Jex A.R."/>
            <person name="Gazzola D."/>
            <person name="Li H."/>
            <person name="Toshio Fujiwara R."/>
            <person name="Zhan B."/>
            <person name="Aroian R.V."/>
            <person name="Pafco B."/>
            <person name="Schwarz E.M."/>
        </authorList>
    </citation>
    <scope>NUCLEOTIDE SEQUENCE [LARGE SCALE GENOMIC DNA]</scope>
    <source>
        <strain evidence="2 3">Aroian</strain>
        <tissue evidence="2">Whole animal</tissue>
    </source>
</reference>
<name>A0ABR1D4W2_NECAM</name>
<evidence type="ECO:0008006" key="4">
    <source>
        <dbReference type="Google" id="ProtNLM"/>
    </source>
</evidence>
<comment type="caution">
    <text evidence="2">The sequence shown here is derived from an EMBL/GenBank/DDBJ whole genome shotgun (WGS) entry which is preliminary data.</text>
</comment>
<dbReference type="PANTHER" id="PTHR37443">
    <property type="entry name" value="PROTEIN CBG09852-RELATED"/>
    <property type="match status" value="1"/>
</dbReference>
<dbReference type="Pfam" id="PF23408">
    <property type="entry name" value="TMEM126_like"/>
    <property type="match status" value="1"/>
</dbReference>
<dbReference type="InterPro" id="IPR040271">
    <property type="entry name" value="T19C3.2-like"/>
</dbReference>
<accession>A0ABR1D4W2</accession>
<keyword evidence="1" id="KW-0812">Transmembrane</keyword>
<evidence type="ECO:0000313" key="3">
    <source>
        <dbReference type="Proteomes" id="UP001303046"/>
    </source>
</evidence>
<sequence>MSVNEPGSSSRQPSAHVVELWRRASLPVEAKPENVPITRTQISQRLSGERSWLWTNLSQMSPSDQAIMMTSLTSMWPYPWERRGLNWPLQAGVFANCITSTLIATKISSDMVNFNPKMSFFEAIKQCPKSPFIFGVYSSGIAYYVLRQVFLVPDVFNEKKPCSSCMLSRSVLISLSSGIFLPMLASPYLCYYILLQRQDRKFPPVKNYLDFLALSWEGSRIARPLLLKLIPFQAVVAALSTYFLLWGRDRMFGTLDADPDFARELLVSIQLKPSFKTRFMDFLRSVPYCSDIVDNADYIRVSMLLKFICLTSFIPFVNPFLASAFSSVSQAGKTSNCEDWSEYGPCFSTSDRSFWHRLPRQCYQNRYMSLITGIGNPIVQKVMDYAEMFNKSADACGMCNVQVSCSPRCEYAPGGNSFGVVDRICDLPTEKQACAMTARAYDENSAVDFLGALVPPNIRDQVWSLKPLNCISIEQKCYCCCAPYHPNPCDAQCTLQPCSRRQAFSSAQIKILRRKWLAKIEEQD</sequence>
<dbReference type="PANTHER" id="PTHR37443:SF1">
    <property type="entry name" value="PROTEIN CBG23797"/>
    <property type="match status" value="1"/>
</dbReference>
<proteinExistence type="predicted"/>